<proteinExistence type="predicted"/>
<comment type="caution">
    <text evidence="1">The sequence shown here is derived from an EMBL/GenBank/DDBJ whole genome shotgun (WGS) entry which is preliminary data.</text>
</comment>
<protein>
    <submittedName>
        <fullName evidence="1">Uncharacterized protein</fullName>
    </submittedName>
</protein>
<reference evidence="1 2" key="1">
    <citation type="journal article" date="2021" name="Elife">
        <title>Chloroplast acquisition without the gene transfer in kleptoplastic sea slugs, Plakobranchus ocellatus.</title>
        <authorList>
            <person name="Maeda T."/>
            <person name="Takahashi S."/>
            <person name="Yoshida T."/>
            <person name="Shimamura S."/>
            <person name="Takaki Y."/>
            <person name="Nagai Y."/>
            <person name="Toyoda A."/>
            <person name="Suzuki Y."/>
            <person name="Arimoto A."/>
            <person name="Ishii H."/>
            <person name="Satoh N."/>
            <person name="Nishiyama T."/>
            <person name="Hasebe M."/>
            <person name="Maruyama T."/>
            <person name="Minagawa J."/>
            <person name="Obokata J."/>
            <person name="Shigenobu S."/>
        </authorList>
    </citation>
    <scope>NUCLEOTIDE SEQUENCE [LARGE SCALE GENOMIC DNA]</scope>
</reference>
<organism evidence="1 2">
    <name type="scientific">Plakobranchus ocellatus</name>
    <dbReference type="NCBI Taxonomy" id="259542"/>
    <lineage>
        <taxon>Eukaryota</taxon>
        <taxon>Metazoa</taxon>
        <taxon>Spiralia</taxon>
        <taxon>Lophotrochozoa</taxon>
        <taxon>Mollusca</taxon>
        <taxon>Gastropoda</taxon>
        <taxon>Heterobranchia</taxon>
        <taxon>Euthyneura</taxon>
        <taxon>Panpulmonata</taxon>
        <taxon>Sacoglossa</taxon>
        <taxon>Placobranchoidea</taxon>
        <taxon>Plakobranchidae</taxon>
        <taxon>Plakobranchus</taxon>
    </lineage>
</organism>
<gene>
    <name evidence="1" type="ORF">PoB_006943700</name>
</gene>
<dbReference type="EMBL" id="BLXT01007821">
    <property type="protein sequence ID" value="GFO42932.1"/>
    <property type="molecule type" value="Genomic_DNA"/>
</dbReference>
<name>A0AAV4DFB5_9GAST</name>
<evidence type="ECO:0000313" key="2">
    <source>
        <dbReference type="Proteomes" id="UP000735302"/>
    </source>
</evidence>
<sequence>MHLILKLTVCACSELGAQDSGYGARGSGIEARGSGLRARSHYMLSSIHISGHFDYRRQVEREIIGSSLHSRVCVNNRYIGTFQLPLESCMGIFTCTCDILGLS</sequence>
<keyword evidence="2" id="KW-1185">Reference proteome</keyword>
<evidence type="ECO:0000313" key="1">
    <source>
        <dbReference type="EMBL" id="GFO42932.1"/>
    </source>
</evidence>
<accession>A0AAV4DFB5</accession>
<dbReference type="AlphaFoldDB" id="A0AAV4DFB5"/>
<dbReference type="Proteomes" id="UP000735302">
    <property type="component" value="Unassembled WGS sequence"/>
</dbReference>